<reference evidence="1" key="1">
    <citation type="submission" date="2023-05" db="EMBL/GenBank/DDBJ databases">
        <authorList>
            <person name="Stuckert A."/>
        </authorList>
    </citation>
    <scope>NUCLEOTIDE SEQUENCE</scope>
</reference>
<proteinExistence type="predicted"/>
<protein>
    <submittedName>
        <fullName evidence="1">Uncharacterized protein</fullName>
    </submittedName>
</protein>
<sequence length="73" mass="8150">MTLSTGTQPLWWTMVRPVLNGTRPVTLLYGLGPRAAAQFQGLGHLSGSWRSPYSLGHLYVEQQERVLCHEVPC</sequence>
<organism evidence="1 2">
    <name type="scientific">Staurois parvus</name>
    <dbReference type="NCBI Taxonomy" id="386267"/>
    <lineage>
        <taxon>Eukaryota</taxon>
        <taxon>Metazoa</taxon>
        <taxon>Chordata</taxon>
        <taxon>Craniata</taxon>
        <taxon>Vertebrata</taxon>
        <taxon>Euteleostomi</taxon>
        <taxon>Amphibia</taxon>
        <taxon>Batrachia</taxon>
        <taxon>Anura</taxon>
        <taxon>Neobatrachia</taxon>
        <taxon>Ranoidea</taxon>
        <taxon>Ranidae</taxon>
        <taxon>Staurois</taxon>
    </lineage>
</organism>
<evidence type="ECO:0000313" key="1">
    <source>
        <dbReference type="EMBL" id="CAI9596798.1"/>
    </source>
</evidence>
<accession>A0ABN9FJM1</accession>
<name>A0ABN9FJM1_9NEOB</name>
<dbReference type="Proteomes" id="UP001162483">
    <property type="component" value="Unassembled WGS sequence"/>
</dbReference>
<keyword evidence="2" id="KW-1185">Reference proteome</keyword>
<evidence type="ECO:0000313" key="2">
    <source>
        <dbReference type="Proteomes" id="UP001162483"/>
    </source>
</evidence>
<comment type="caution">
    <text evidence="1">The sequence shown here is derived from an EMBL/GenBank/DDBJ whole genome shotgun (WGS) entry which is preliminary data.</text>
</comment>
<dbReference type="EMBL" id="CATNWA010016964">
    <property type="protein sequence ID" value="CAI9596798.1"/>
    <property type="molecule type" value="Genomic_DNA"/>
</dbReference>
<gene>
    <name evidence="1" type="ORF">SPARVUS_LOCUS12122693</name>
</gene>